<gene>
    <name evidence="3" type="ORF">FRZ44_36670</name>
</gene>
<evidence type="ECO:0000259" key="2">
    <source>
        <dbReference type="Pfam" id="PF01425"/>
    </source>
</evidence>
<dbReference type="InterPro" id="IPR000120">
    <property type="entry name" value="Amidase"/>
</dbReference>
<dbReference type="RefSeq" id="WP_151178528.1">
    <property type="nucleotide sequence ID" value="NZ_CP042906.1"/>
</dbReference>
<dbReference type="InterPro" id="IPR023631">
    <property type="entry name" value="Amidase_dom"/>
</dbReference>
<protein>
    <submittedName>
        <fullName evidence="3">Amidase</fullName>
    </submittedName>
</protein>
<dbReference type="PANTHER" id="PTHR11895:SF7">
    <property type="entry name" value="GLUTAMYL-TRNA(GLN) AMIDOTRANSFERASE SUBUNIT A, MITOCHONDRIAL"/>
    <property type="match status" value="1"/>
</dbReference>
<dbReference type="Proteomes" id="UP000326202">
    <property type="component" value="Chromosome"/>
</dbReference>
<evidence type="ECO:0000313" key="3">
    <source>
        <dbReference type="EMBL" id="QEX18362.1"/>
    </source>
</evidence>
<dbReference type="KEGG" id="htq:FRZ44_36670"/>
<reference evidence="3 4" key="1">
    <citation type="submission" date="2019-08" db="EMBL/GenBank/DDBJ databases">
        <title>Hyperibacter terrae gen. nov., sp. nov. and Hyperibacter viscosus sp. nov., two new members in the family Rhodospirillaceae isolated from the rhizosphere of Hypericum perforatum.</title>
        <authorList>
            <person name="Noviana Z."/>
        </authorList>
    </citation>
    <scope>NUCLEOTIDE SEQUENCE [LARGE SCALE GENOMIC DNA]</scope>
    <source>
        <strain evidence="3 4">R5913</strain>
    </source>
</reference>
<dbReference type="GO" id="GO:0003824">
    <property type="term" value="F:catalytic activity"/>
    <property type="evidence" value="ECO:0007669"/>
    <property type="project" value="InterPro"/>
</dbReference>
<evidence type="ECO:0000313" key="4">
    <source>
        <dbReference type="Proteomes" id="UP000326202"/>
    </source>
</evidence>
<dbReference type="PANTHER" id="PTHR11895">
    <property type="entry name" value="TRANSAMIDASE"/>
    <property type="match status" value="1"/>
</dbReference>
<name>A0A5J6MLA1_9PROT</name>
<dbReference type="AlphaFoldDB" id="A0A5J6MLA1"/>
<evidence type="ECO:0000256" key="1">
    <source>
        <dbReference type="ARBA" id="ARBA00009199"/>
    </source>
</evidence>
<dbReference type="Pfam" id="PF01425">
    <property type="entry name" value="Amidase"/>
    <property type="match status" value="1"/>
</dbReference>
<comment type="similarity">
    <text evidence="1">Belongs to the amidase family.</text>
</comment>
<proteinExistence type="inferred from homology"/>
<dbReference type="InterPro" id="IPR036928">
    <property type="entry name" value="AS_sf"/>
</dbReference>
<sequence length="471" mass="52056">MADKDLAFITATEAITAFKARKLSPVELLKAVEAQFDKANGKVNAFTYTFFDQALIQARNAEKRYATGRPTRPFEGVPLMIKDIHQIKGYVTTFGSLLHKRNVDEVTELFVERMLKAKPVLIGRSTNPEFAASCITHSRLWGITRNPWNTRYNSGGSTGGGAAAVAAGMTVLSDGSDYAGSIRVPASSCGVFGYKPPAGRVPHSQPWNLNGYAVFGPITRSVADAALMMNVIAGQHPRDITSVREKLRYPDRYEKIKGWRVAYSPDLGCFEVDPEVAKATRAALEAFREAGAEIEEVELGWSKDIVLGFLAHARENDFEPAHLLPMHKRKLLTNYIRANTPRTDLAKRLTYADSLNLRADMWAKLAPVLKRCQVLLCPTLAIPAQPANYNPVDRSLKINGKKVESEIGWVMTFPFNMLSQLPAATVPCGFAKSGVPIGLQIVGRPYDDLTVFQAAAAFEKARPWRKYRPKL</sequence>
<dbReference type="SUPFAM" id="SSF75304">
    <property type="entry name" value="Amidase signature (AS) enzymes"/>
    <property type="match status" value="1"/>
</dbReference>
<dbReference type="OrthoDB" id="7245165at2"/>
<dbReference type="Gene3D" id="3.90.1300.10">
    <property type="entry name" value="Amidase signature (AS) domain"/>
    <property type="match status" value="1"/>
</dbReference>
<feature type="domain" description="Amidase" evidence="2">
    <location>
        <begin position="27"/>
        <end position="451"/>
    </location>
</feature>
<keyword evidence="4" id="KW-1185">Reference proteome</keyword>
<accession>A0A5J6MLA1</accession>
<organism evidence="3 4">
    <name type="scientific">Hypericibacter terrae</name>
    <dbReference type="NCBI Taxonomy" id="2602015"/>
    <lineage>
        <taxon>Bacteria</taxon>
        <taxon>Pseudomonadati</taxon>
        <taxon>Pseudomonadota</taxon>
        <taxon>Alphaproteobacteria</taxon>
        <taxon>Rhodospirillales</taxon>
        <taxon>Dongiaceae</taxon>
        <taxon>Hypericibacter</taxon>
    </lineage>
</organism>
<dbReference type="EMBL" id="CP042906">
    <property type="protein sequence ID" value="QEX18362.1"/>
    <property type="molecule type" value="Genomic_DNA"/>
</dbReference>